<gene>
    <name evidence="1" type="ORF">GALMADRAFT_162474</name>
</gene>
<evidence type="ECO:0000313" key="2">
    <source>
        <dbReference type="Proteomes" id="UP000027222"/>
    </source>
</evidence>
<name>A0A067S2U2_GALM3</name>
<accession>A0A067S2U2</accession>
<reference evidence="2" key="1">
    <citation type="journal article" date="2014" name="Proc. Natl. Acad. Sci. U.S.A.">
        <title>Extensive sampling of basidiomycete genomes demonstrates inadequacy of the white-rot/brown-rot paradigm for wood decay fungi.</title>
        <authorList>
            <person name="Riley R."/>
            <person name="Salamov A.A."/>
            <person name="Brown D.W."/>
            <person name="Nagy L.G."/>
            <person name="Floudas D."/>
            <person name="Held B.W."/>
            <person name="Levasseur A."/>
            <person name="Lombard V."/>
            <person name="Morin E."/>
            <person name="Otillar R."/>
            <person name="Lindquist E.A."/>
            <person name="Sun H."/>
            <person name="LaButti K.M."/>
            <person name="Schmutz J."/>
            <person name="Jabbour D."/>
            <person name="Luo H."/>
            <person name="Baker S.E."/>
            <person name="Pisabarro A.G."/>
            <person name="Walton J.D."/>
            <person name="Blanchette R.A."/>
            <person name="Henrissat B."/>
            <person name="Martin F."/>
            <person name="Cullen D."/>
            <person name="Hibbett D.S."/>
            <person name="Grigoriev I.V."/>
        </authorList>
    </citation>
    <scope>NUCLEOTIDE SEQUENCE [LARGE SCALE GENOMIC DNA]</scope>
    <source>
        <strain evidence="2">CBS 339.88</strain>
    </source>
</reference>
<feature type="non-terminal residue" evidence="1">
    <location>
        <position position="101"/>
    </location>
</feature>
<evidence type="ECO:0000313" key="1">
    <source>
        <dbReference type="EMBL" id="KDR65140.1"/>
    </source>
</evidence>
<dbReference type="Proteomes" id="UP000027222">
    <property type="component" value="Unassembled WGS sequence"/>
</dbReference>
<sequence length="101" mass="11297">MTRGDPRGGDPPGTSLDESYYDSSCFPSYSARPCLIPAAIGWFGARCRCLCRYRPHLRYYHPRLPSLSASTKHPRPAEQQHDRCCSYHTSIAPRPAQEAAA</sequence>
<dbReference type="HOGENOM" id="CLU_2298306_0_0_1"/>
<protein>
    <submittedName>
        <fullName evidence="1">Uncharacterized protein</fullName>
    </submittedName>
</protein>
<dbReference type="AlphaFoldDB" id="A0A067S2U2"/>
<organism evidence="1 2">
    <name type="scientific">Galerina marginata (strain CBS 339.88)</name>
    <dbReference type="NCBI Taxonomy" id="685588"/>
    <lineage>
        <taxon>Eukaryota</taxon>
        <taxon>Fungi</taxon>
        <taxon>Dikarya</taxon>
        <taxon>Basidiomycota</taxon>
        <taxon>Agaricomycotina</taxon>
        <taxon>Agaricomycetes</taxon>
        <taxon>Agaricomycetidae</taxon>
        <taxon>Agaricales</taxon>
        <taxon>Agaricineae</taxon>
        <taxon>Strophariaceae</taxon>
        <taxon>Galerina</taxon>
    </lineage>
</organism>
<dbReference type="EMBL" id="KL142502">
    <property type="protein sequence ID" value="KDR65140.1"/>
    <property type="molecule type" value="Genomic_DNA"/>
</dbReference>
<keyword evidence="2" id="KW-1185">Reference proteome</keyword>
<proteinExistence type="predicted"/>